<reference evidence="3" key="1">
    <citation type="journal article" date="2019" name="Int. J. Syst. Evol. Microbiol.">
        <title>The Global Catalogue of Microorganisms (GCM) 10K type strain sequencing project: providing services to taxonomists for standard genome sequencing and annotation.</title>
        <authorList>
            <consortium name="The Broad Institute Genomics Platform"/>
            <consortium name="The Broad Institute Genome Sequencing Center for Infectious Disease"/>
            <person name="Wu L."/>
            <person name="Ma J."/>
        </authorList>
    </citation>
    <scope>NUCLEOTIDE SEQUENCE [LARGE SCALE GENOMIC DNA]</scope>
    <source>
        <strain evidence="3">CGMCC 4.7357</strain>
    </source>
</reference>
<feature type="compositionally biased region" description="Basic and acidic residues" evidence="1">
    <location>
        <begin position="1"/>
        <end position="14"/>
    </location>
</feature>
<protein>
    <submittedName>
        <fullName evidence="2">Uncharacterized protein</fullName>
    </submittedName>
</protein>
<comment type="caution">
    <text evidence="2">The sequence shown here is derived from an EMBL/GenBank/DDBJ whole genome shotgun (WGS) entry which is preliminary data.</text>
</comment>
<evidence type="ECO:0000313" key="2">
    <source>
        <dbReference type="EMBL" id="MFC4494243.1"/>
    </source>
</evidence>
<dbReference type="RefSeq" id="WP_386444953.1">
    <property type="nucleotide sequence ID" value="NZ_JBHSFH010000005.1"/>
</dbReference>
<feature type="region of interest" description="Disordered" evidence="1">
    <location>
        <begin position="1"/>
        <end position="21"/>
    </location>
</feature>
<sequence length="307" mass="35119">MREIPAEAQRRDGDGAGGLRQGSVTFEELRTRAIALRREGLSRRRIRDRLKVGNNDLLNRLLEGEPPPEWTKRPNAKDELRAKARALRREGRTYDQIQLELGAARSSISLWVRDLPKPPPRTREEASEIARRGWKVTLERREEERQRVRSEAARKIGSLTDRELFLIGVGLYWAEGSKSKPHRRAESVTFINSDAGMIRVYLSWLSLLGVEAERLRFSVMIHESADVEAAERYWADLVGRGPDSFGKTTLKRHNPRTVRKNVGHDYRGCLVVRVRQSADLYRRIEGWWAGVVADCRPPALPPDSGMV</sequence>
<evidence type="ECO:0000256" key="1">
    <source>
        <dbReference type="SAM" id="MobiDB-lite"/>
    </source>
</evidence>
<proteinExistence type="predicted"/>
<gene>
    <name evidence="2" type="ORF">ACFPA8_08860</name>
</gene>
<name>A0ABV9A2X0_9ACTN</name>
<dbReference type="EMBL" id="JBHSFH010000005">
    <property type="protein sequence ID" value="MFC4494243.1"/>
    <property type="molecule type" value="Genomic_DNA"/>
</dbReference>
<evidence type="ECO:0000313" key="3">
    <source>
        <dbReference type="Proteomes" id="UP001595997"/>
    </source>
</evidence>
<keyword evidence="3" id="KW-1185">Reference proteome</keyword>
<dbReference type="Proteomes" id="UP001595997">
    <property type="component" value="Unassembled WGS sequence"/>
</dbReference>
<accession>A0ABV9A2X0</accession>
<organism evidence="2 3">
    <name type="scientific">Streptomyces ovatisporus</name>
    <dbReference type="NCBI Taxonomy" id="1128682"/>
    <lineage>
        <taxon>Bacteria</taxon>
        <taxon>Bacillati</taxon>
        <taxon>Actinomycetota</taxon>
        <taxon>Actinomycetes</taxon>
        <taxon>Kitasatosporales</taxon>
        <taxon>Streptomycetaceae</taxon>
        <taxon>Streptomyces</taxon>
    </lineage>
</organism>